<comment type="caution">
    <text evidence="1">The sequence shown here is derived from an EMBL/GenBank/DDBJ whole genome shotgun (WGS) entry which is preliminary data.</text>
</comment>
<dbReference type="InterPro" id="IPR029044">
    <property type="entry name" value="Nucleotide-diphossugar_trans"/>
</dbReference>
<name>A0AAN3YV56_PROMI</name>
<accession>A0AAN3YV56</accession>
<reference evidence="1" key="1">
    <citation type="submission" date="2023-06" db="EMBL/GenBank/DDBJ databases">
        <authorList>
            <consortium name="Clinical and Environmental Microbiology Branch: Whole genome sequencing antimicrobial resistance pathogens in the healthcare setting"/>
        </authorList>
    </citation>
    <scope>NUCLEOTIDE SEQUENCE</scope>
    <source>
        <strain evidence="1">Microbial</strain>
    </source>
</reference>
<evidence type="ECO:0000313" key="2">
    <source>
        <dbReference type="Proteomes" id="UP001171165"/>
    </source>
</evidence>
<dbReference type="AlphaFoldDB" id="A0AAN3YV56"/>
<dbReference type="SUPFAM" id="SSF53448">
    <property type="entry name" value="Nucleotide-diphospho-sugar transferases"/>
    <property type="match status" value="1"/>
</dbReference>
<sequence>MGSKKNGNIVKDLLDIYMNIKFQNGNNLDLTPNTARITNYFKFKFNIQPPYNKNNTIELSRNSKIYPYFYFCYPEQNNKNYAIHHFSGSWLPSHSRKDKLNIFDKLILTRLIRIRNKGDEPILHNERKLFSTKEKNNKSYILLLRK</sequence>
<protein>
    <submittedName>
        <fullName evidence="1">Uncharacterized protein</fullName>
    </submittedName>
</protein>
<evidence type="ECO:0000313" key="1">
    <source>
        <dbReference type="EMBL" id="EKW9777271.1"/>
    </source>
</evidence>
<organism evidence="1 2">
    <name type="scientific">Proteus mirabilis</name>
    <dbReference type="NCBI Taxonomy" id="584"/>
    <lineage>
        <taxon>Bacteria</taxon>
        <taxon>Pseudomonadati</taxon>
        <taxon>Pseudomonadota</taxon>
        <taxon>Gammaproteobacteria</taxon>
        <taxon>Enterobacterales</taxon>
        <taxon>Morganellaceae</taxon>
        <taxon>Proteus</taxon>
    </lineage>
</organism>
<dbReference type="Proteomes" id="UP001171165">
    <property type="component" value="Unassembled WGS sequence"/>
</dbReference>
<gene>
    <name evidence="1" type="ORF">PW210_003135</name>
</gene>
<dbReference type="EMBL" id="ABKSPD020000012">
    <property type="protein sequence ID" value="EKW9777271.1"/>
    <property type="molecule type" value="Genomic_DNA"/>
</dbReference>
<proteinExistence type="predicted"/>